<dbReference type="Pfam" id="PF00300">
    <property type="entry name" value="His_Phos_1"/>
    <property type="match status" value="1"/>
</dbReference>
<reference evidence="2 3" key="1">
    <citation type="submission" date="2019-06" db="EMBL/GenBank/DDBJ databases">
        <title>Wine fermentation using esterase from Monascus purpureus.</title>
        <authorList>
            <person name="Geng C."/>
            <person name="Zhang Y."/>
        </authorList>
    </citation>
    <scope>NUCLEOTIDE SEQUENCE [LARGE SCALE GENOMIC DNA]</scope>
    <source>
        <strain evidence="2">HQ1</strain>
    </source>
</reference>
<gene>
    <name evidence="2" type="ORF">MPDQ_001948</name>
</gene>
<dbReference type="GO" id="GO:0016791">
    <property type="term" value="F:phosphatase activity"/>
    <property type="evidence" value="ECO:0007669"/>
    <property type="project" value="TreeGrafter"/>
</dbReference>
<dbReference type="EMBL" id="VIFY01000157">
    <property type="protein sequence ID" value="TQB69368.1"/>
    <property type="molecule type" value="Genomic_DNA"/>
</dbReference>
<dbReference type="InterPro" id="IPR050275">
    <property type="entry name" value="PGM_Phosphatase"/>
</dbReference>
<dbReference type="GO" id="GO:0005737">
    <property type="term" value="C:cytoplasm"/>
    <property type="evidence" value="ECO:0007669"/>
    <property type="project" value="TreeGrafter"/>
</dbReference>
<protein>
    <recommendedName>
        <fullName evidence="4">Phosphoglycerate mutase</fullName>
    </recommendedName>
</protein>
<evidence type="ECO:0000256" key="1">
    <source>
        <dbReference type="SAM" id="MobiDB-lite"/>
    </source>
</evidence>
<evidence type="ECO:0008006" key="4">
    <source>
        <dbReference type="Google" id="ProtNLM"/>
    </source>
</evidence>
<sequence length="324" mass="36593">MTVIPETDSIITPDSKPESEPRFTFTTVPGYFLPDLEETDPGKFDYDSTNFGLIDRTYPSDKDFDPITLPQTTQWERFEHHVRKLNADAKVSSPPVSYKVLFLARHGEGYHNVAERYYGREAWDSYWSLQPGNDKWTWFDAKLTPTGTDQALTARKAWKKHLETNRIPAPESYYVSPLMRCLQTARLTFEGIGVAGTKPFTPVVKENIRETLGMHTCDARSPKSVIEAAYPTYVFEEGFSDADPDPFFDPARRESNSERNARVRGALVDIFSRDENVFVSVTVHSGVITSFLEVIGHRPFQVMTGGVVAVLVKGERIGVDKAIL</sequence>
<dbReference type="PANTHER" id="PTHR48100">
    <property type="entry name" value="BROAD-SPECIFICITY PHOSPHATASE YOR283W-RELATED"/>
    <property type="match status" value="1"/>
</dbReference>
<name>A0A507QLH4_MONPU</name>
<dbReference type="InterPro" id="IPR029033">
    <property type="entry name" value="His_PPase_superfam"/>
</dbReference>
<keyword evidence="3" id="KW-1185">Reference proteome</keyword>
<organism evidence="2 3">
    <name type="scientific">Monascus purpureus</name>
    <name type="common">Red mold</name>
    <name type="synonym">Monascus anka</name>
    <dbReference type="NCBI Taxonomy" id="5098"/>
    <lineage>
        <taxon>Eukaryota</taxon>
        <taxon>Fungi</taxon>
        <taxon>Dikarya</taxon>
        <taxon>Ascomycota</taxon>
        <taxon>Pezizomycotina</taxon>
        <taxon>Eurotiomycetes</taxon>
        <taxon>Eurotiomycetidae</taxon>
        <taxon>Eurotiales</taxon>
        <taxon>Aspergillaceae</taxon>
        <taxon>Monascus</taxon>
    </lineage>
</organism>
<dbReference type="SUPFAM" id="SSF53254">
    <property type="entry name" value="Phosphoglycerate mutase-like"/>
    <property type="match status" value="1"/>
</dbReference>
<accession>A0A507QLH4</accession>
<dbReference type="Proteomes" id="UP000319663">
    <property type="component" value="Unassembled WGS sequence"/>
</dbReference>
<evidence type="ECO:0000313" key="3">
    <source>
        <dbReference type="Proteomes" id="UP000319663"/>
    </source>
</evidence>
<dbReference type="AlphaFoldDB" id="A0A507QLH4"/>
<evidence type="ECO:0000313" key="2">
    <source>
        <dbReference type="EMBL" id="TQB69368.1"/>
    </source>
</evidence>
<dbReference type="OrthoDB" id="496981at2759"/>
<dbReference type="InterPro" id="IPR013078">
    <property type="entry name" value="His_Pase_superF_clade-1"/>
</dbReference>
<dbReference type="Gene3D" id="3.40.50.1240">
    <property type="entry name" value="Phosphoglycerate mutase-like"/>
    <property type="match status" value="1"/>
</dbReference>
<dbReference type="SMART" id="SM00855">
    <property type="entry name" value="PGAM"/>
    <property type="match status" value="1"/>
</dbReference>
<dbReference type="CDD" id="cd07067">
    <property type="entry name" value="HP_PGM_like"/>
    <property type="match status" value="1"/>
</dbReference>
<dbReference type="PANTHER" id="PTHR48100:SF1">
    <property type="entry name" value="HISTIDINE PHOSPHATASE FAMILY PROTEIN-RELATED"/>
    <property type="match status" value="1"/>
</dbReference>
<comment type="caution">
    <text evidence="2">The sequence shown here is derived from an EMBL/GenBank/DDBJ whole genome shotgun (WGS) entry which is preliminary data.</text>
</comment>
<proteinExistence type="predicted"/>
<feature type="region of interest" description="Disordered" evidence="1">
    <location>
        <begin position="1"/>
        <end position="23"/>
    </location>
</feature>